<protein>
    <submittedName>
        <fullName evidence="7">Sulfur oxidation c-type cytochrome SoxX</fullName>
    </submittedName>
</protein>
<dbReference type="Proteomes" id="UP000094609">
    <property type="component" value="Chromosome"/>
</dbReference>
<dbReference type="EMBL" id="CP017111">
    <property type="protein sequence ID" value="AOO66239.1"/>
    <property type="molecule type" value="Genomic_DNA"/>
</dbReference>
<evidence type="ECO:0000313" key="7">
    <source>
        <dbReference type="EMBL" id="AOO66239.1"/>
    </source>
</evidence>
<name>A0A1D7TML1_9BACT</name>
<keyword evidence="8" id="KW-1185">Reference proteome</keyword>
<keyword evidence="2 4" id="KW-0479">Metal-binding</keyword>
<evidence type="ECO:0000256" key="5">
    <source>
        <dbReference type="SAM" id="SignalP"/>
    </source>
</evidence>
<evidence type="ECO:0000256" key="4">
    <source>
        <dbReference type="PROSITE-ProRule" id="PRU00433"/>
    </source>
</evidence>
<keyword evidence="1 4" id="KW-0349">Heme</keyword>
<evidence type="ECO:0000256" key="2">
    <source>
        <dbReference type="ARBA" id="ARBA00022723"/>
    </source>
</evidence>
<dbReference type="InterPro" id="IPR030999">
    <property type="entry name" value="Thiosulf_SoxX"/>
</dbReference>
<feature type="domain" description="Cytochrome c" evidence="6">
    <location>
        <begin position="31"/>
        <end position="121"/>
    </location>
</feature>
<dbReference type="GO" id="GO:0046872">
    <property type="term" value="F:metal ion binding"/>
    <property type="evidence" value="ECO:0007669"/>
    <property type="project" value="UniProtKB-KW"/>
</dbReference>
<keyword evidence="3 4" id="KW-0408">Iron</keyword>
<dbReference type="Pfam" id="PF13442">
    <property type="entry name" value="Cytochrome_CBB3"/>
    <property type="match status" value="1"/>
</dbReference>
<reference evidence="8" key="1">
    <citation type="submission" date="2016-08" db="EMBL/GenBank/DDBJ databases">
        <title>Complete genome sequence of the organohalide-respiring Epsilonproteobacterium Sulfurospirillum halorespirans.</title>
        <authorList>
            <person name="Goris T."/>
            <person name="Zimmermann J."/>
            <person name="Schenz B."/>
            <person name="Lemos M."/>
            <person name="Hackermueller J."/>
            <person name="Diekert G."/>
        </authorList>
    </citation>
    <scope>NUCLEOTIDE SEQUENCE [LARGE SCALE GENOMIC DNA]</scope>
    <source>
        <strain>DSM 13726</strain>
        <strain evidence="8">PCE-M2</strain>
    </source>
</reference>
<accession>A0A1D7TML1</accession>
<dbReference type="PATRIC" id="fig|1193502.14.peg.2513"/>
<feature type="signal peptide" evidence="5">
    <location>
        <begin position="1"/>
        <end position="22"/>
    </location>
</feature>
<dbReference type="STRING" id="1193502.SHALO_2480"/>
<evidence type="ECO:0000259" key="6">
    <source>
        <dbReference type="PROSITE" id="PS51007"/>
    </source>
</evidence>
<dbReference type="InterPro" id="IPR009056">
    <property type="entry name" value="Cyt_c-like_dom"/>
</dbReference>
<dbReference type="NCBIfam" id="TIGR04485">
    <property type="entry name" value="thiosulf_SoxX"/>
    <property type="match status" value="1"/>
</dbReference>
<proteinExistence type="predicted"/>
<dbReference type="PROSITE" id="PS51007">
    <property type="entry name" value="CYTC"/>
    <property type="match status" value="1"/>
</dbReference>
<organism evidence="7 8">
    <name type="scientific">Sulfurospirillum halorespirans DSM 13726</name>
    <dbReference type="NCBI Taxonomy" id="1193502"/>
    <lineage>
        <taxon>Bacteria</taxon>
        <taxon>Pseudomonadati</taxon>
        <taxon>Campylobacterota</taxon>
        <taxon>Epsilonproteobacteria</taxon>
        <taxon>Campylobacterales</taxon>
        <taxon>Sulfurospirillaceae</taxon>
        <taxon>Sulfurospirillum</taxon>
    </lineage>
</organism>
<dbReference type="GO" id="GO:0020037">
    <property type="term" value="F:heme binding"/>
    <property type="evidence" value="ECO:0007669"/>
    <property type="project" value="InterPro"/>
</dbReference>
<dbReference type="SUPFAM" id="SSF46626">
    <property type="entry name" value="Cytochrome c"/>
    <property type="match status" value="1"/>
</dbReference>
<keyword evidence="5" id="KW-0732">Signal</keyword>
<sequence length="122" mass="13351">MMPIKLVIALSCTALLVTGMVAADKEMSKDAKIKLGEAVYKDISRGNCLACHTLTGSGIEQEGNMGPNLANFVGLPDEYFFNKIWDPNVDTPNSTMPPLGRNLRVTKDEIDAVIAYIRYTVK</sequence>
<dbReference type="Gene3D" id="1.10.760.10">
    <property type="entry name" value="Cytochrome c-like domain"/>
    <property type="match status" value="1"/>
</dbReference>
<dbReference type="KEGG" id="shal:SHALO_2480"/>
<evidence type="ECO:0000256" key="3">
    <source>
        <dbReference type="ARBA" id="ARBA00023004"/>
    </source>
</evidence>
<dbReference type="AlphaFoldDB" id="A0A1D7TML1"/>
<evidence type="ECO:0000313" key="8">
    <source>
        <dbReference type="Proteomes" id="UP000094609"/>
    </source>
</evidence>
<evidence type="ECO:0000256" key="1">
    <source>
        <dbReference type="ARBA" id="ARBA00022617"/>
    </source>
</evidence>
<dbReference type="RefSeq" id="WP_069478796.1">
    <property type="nucleotide sequence ID" value="NZ_CP017111.1"/>
</dbReference>
<feature type="chain" id="PRO_5009099508" evidence="5">
    <location>
        <begin position="23"/>
        <end position="122"/>
    </location>
</feature>
<dbReference type="InterPro" id="IPR036909">
    <property type="entry name" value="Cyt_c-like_dom_sf"/>
</dbReference>
<gene>
    <name evidence="7" type="ORF">SHALO_2480</name>
</gene>
<dbReference type="GO" id="GO:0009055">
    <property type="term" value="F:electron transfer activity"/>
    <property type="evidence" value="ECO:0007669"/>
    <property type="project" value="InterPro"/>
</dbReference>